<evidence type="ECO:0000313" key="7">
    <source>
        <dbReference type="Proteomes" id="UP000182259"/>
    </source>
</evidence>
<accession>A0A1L0D155</accession>
<keyword evidence="3" id="KW-0175">Coiled coil</keyword>
<evidence type="ECO:0000256" key="3">
    <source>
        <dbReference type="ARBA" id="ARBA00023054"/>
    </source>
</evidence>
<keyword evidence="4" id="KW-0539">Nucleus</keyword>
<dbReference type="Proteomes" id="UP000182259">
    <property type="component" value="Chromosome I"/>
</dbReference>
<evidence type="ECO:0000256" key="1">
    <source>
        <dbReference type="ARBA" id="ARBA00004604"/>
    </source>
</evidence>
<gene>
    <name evidence="6" type="ORF">SAMEA4029009_CIC11G00000003918</name>
</gene>
<reference evidence="6 7" key="1">
    <citation type="submission" date="2016-10" db="EMBL/GenBank/DDBJ databases">
        <authorList>
            <person name="de Groot N.N."/>
        </authorList>
    </citation>
    <scope>NUCLEOTIDE SEQUENCE [LARGE SCALE GENOMIC DNA]</scope>
    <source>
        <strain evidence="6 7">PYCC 4715</strain>
    </source>
</reference>
<feature type="region of interest" description="Disordered" evidence="5">
    <location>
        <begin position="50"/>
        <end position="134"/>
    </location>
</feature>
<dbReference type="AlphaFoldDB" id="A0A1L0D155"/>
<evidence type="ECO:0000256" key="4">
    <source>
        <dbReference type="ARBA" id="ARBA00023242"/>
    </source>
</evidence>
<dbReference type="EMBL" id="LT635764">
    <property type="protein sequence ID" value="SGZ49696.1"/>
    <property type="molecule type" value="Genomic_DNA"/>
</dbReference>
<evidence type="ECO:0000313" key="6">
    <source>
        <dbReference type="EMBL" id="SGZ49696.1"/>
    </source>
</evidence>
<dbReference type="Pfam" id="PF09805">
    <property type="entry name" value="Nop25"/>
    <property type="match status" value="1"/>
</dbReference>
<comment type="similarity">
    <text evidence="2">Belongs to the RRP17 family.</text>
</comment>
<protein>
    <submittedName>
        <fullName evidence="6">CIC11C00000003918</fullName>
    </submittedName>
</protein>
<dbReference type="PANTHER" id="PTHR14577:SF0">
    <property type="entry name" value="NUCLEOLAR PROTEIN 12"/>
    <property type="match status" value="1"/>
</dbReference>
<dbReference type="GO" id="GO:0019843">
    <property type="term" value="F:rRNA binding"/>
    <property type="evidence" value="ECO:0007669"/>
    <property type="project" value="TreeGrafter"/>
</dbReference>
<dbReference type="InterPro" id="IPR019186">
    <property type="entry name" value="Nucleolar_protein_12"/>
</dbReference>
<comment type="subcellular location">
    <subcellularLocation>
        <location evidence="1">Nucleus</location>
        <location evidence="1">Nucleolus</location>
    </subcellularLocation>
</comment>
<evidence type="ECO:0000256" key="2">
    <source>
        <dbReference type="ARBA" id="ARBA00007175"/>
    </source>
</evidence>
<feature type="compositionally biased region" description="Basic and acidic residues" evidence="5">
    <location>
        <begin position="54"/>
        <end position="82"/>
    </location>
</feature>
<organism evidence="6 7">
    <name type="scientific">Sungouiella intermedia</name>
    <dbReference type="NCBI Taxonomy" id="45354"/>
    <lineage>
        <taxon>Eukaryota</taxon>
        <taxon>Fungi</taxon>
        <taxon>Dikarya</taxon>
        <taxon>Ascomycota</taxon>
        <taxon>Saccharomycotina</taxon>
        <taxon>Pichiomycetes</taxon>
        <taxon>Metschnikowiaceae</taxon>
        <taxon>Sungouiella</taxon>
    </lineage>
</organism>
<sequence>MGPRTNREILTGGKKYHQRQSKKFGVDEVVFDKSSRQEYLTGFHKRKLERKKKAQEFHKEQERLAKIEERKQDRDERQRNFEEQLSQMKAAKGLALDVAGESDKDDSDNEWTGFGETEEGKVDDDAENLDASQDEEELKGILLRKQVYKIEDPQVLGDAVVDEETTVVVESLENPYSASLAQRSLEAAAKANNVSLEKLEEVLEKSINRAKKYAIVCGVSKPKPKPQKKKKFRYLTKSERHANNAKAKLNKMKNRKRD</sequence>
<dbReference type="GO" id="GO:0005730">
    <property type="term" value="C:nucleolus"/>
    <property type="evidence" value="ECO:0007669"/>
    <property type="project" value="UniProtKB-SubCell"/>
</dbReference>
<feature type="compositionally biased region" description="Acidic residues" evidence="5">
    <location>
        <begin position="121"/>
        <end position="134"/>
    </location>
</feature>
<feature type="region of interest" description="Disordered" evidence="5">
    <location>
        <begin position="238"/>
        <end position="258"/>
    </location>
</feature>
<evidence type="ECO:0000256" key="5">
    <source>
        <dbReference type="SAM" id="MobiDB-lite"/>
    </source>
</evidence>
<name>A0A1L0D155_9ASCO</name>
<proteinExistence type="inferred from homology"/>
<feature type="compositionally biased region" description="Basic residues" evidence="5">
    <location>
        <begin position="248"/>
        <end position="258"/>
    </location>
</feature>
<dbReference type="PANTHER" id="PTHR14577">
    <property type="entry name" value="NUCLEOLAR PROTEIN 12"/>
    <property type="match status" value="1"/>
</dbReference>